<dbReference type="AlphaFoldDB" id="A0A376DPM6"/>
<accession>A0A376DPM6</accession>
<sequence length="46" mass="5280">MEEQNSNIWWLNEESEQMLNRGYLLKGKTVDGAIDRITTAAAKKII</sequence>
<dbReference type="EMBL" id="UFVQ01000003">
    <property type="protein sequence ID" value="STC93261.1"/>
    <property type="molecule type" value="Genomic_DNA"/>
</dbReference>
<protein>
    <submittedName>
        <fullName evidence="1">Uncharacterized protein</fullName>
    </submittedName>
</protein>
<reference evidence="1 2" key="1">
    <citation type="submission" date="2018-06" db="EMBL/GenBank/DDBJ databases">
        <authorList>
            <consortium name="Pathogen Informatics"/>
            <person name="Doyle S."/>
        </authorList>
    </citation>
    <scope>NUCLEOTIDE SEQUENCE [LARGE SCALE GENOMIC DNA]</scope>
    <source>
        <strain evidence="1 2">NCTC13533</strain>
    </source>
</reference>
<evidence type="ECO:0000313" key="1">
    <source>
        <dbReference type="EMBL" id="STC93261.1"/>
    </source>
</evidence>
<evidence type="ECO:0000313" key="2">
    <source>
        <dbReference type="Proteomes" id="UP000255224"/>
    </source>
</evidence>
<gene>
    <name evidence="1" type="ORF">NCTC13533_00769</name>
</gene>
<proteinExistence type="predicted"/>
<name>A0A376DPM6_CHRCU</name>
<organism evidence="1 2">
    <name type="scientific">Chryseobacterium carnipullorum</name>
    <dbReference type="NCBI Taxonomy" id="1124835"/>
    <lineage>
        <taxon>Bacteria</taxon>
        <taxon>Pseudomonadati</taxon>
        <taxon>Bacteroidota</taxon>
        <taxon>Flavobacteriia</taxon>
        <taxon>Flavobacteriales</taxon>
        <taxon>Weeksellaceae</taxon>
        <taxon>Chryseobacterium group</taxon>
        <taxon>Chryseobacterium</taxon>
    </lineage>
</organism>
<dbReference type="Proteomes" id="UP000255224">
    <property type="component" value="Unassembled WGS sequence"/>
</dbReference>